<dbReference type="Pfam" id="PF25056">
    <property type="entry name" value="DUF7793"/>
    <property type="match status" value="1"/>
</dbReference>
<evidence type="ECO:0000313" key="3">
    <source>
        <dbReference type="Proteomes" id="UP001200642"/>
    </source>
</evidence>
<evidence type="ECO:0000259" key="1">
    <source>
        <dbReference type="Pfam" id="PF25056"/>
    </source>
</evidence>
<organism evidence="2 3">
    <name type="scientific">Cerina litoralis</name>
    <dbReference type="NCBI Taxonomy" id="2874477"/>
    <lineage>
        <taxon>Bacteria</taxon>
        <taxon>Pseudomonadati</taxon>
        <taxon>Bacteroidota</taxon>
        <taxon>Flavobacteriia</taxon>
        <taxon>Flavobacteriales</taxon>
        <taxon>Flavobacteriaceae</taxon>
        <taxon>Cerina</taxon>
    </lineage>
</organism>
<reference evidence="2" key="1">
    <citation type="submission" date="2023-02" db="EMBL/GenBank/DDBJ databases">
        <title>Genome of Flavobacteriaceae gen. nov. sp. strain F89.</title>
        <authorList>
            <person name="Wang Y."/>
        </authorList>
    </citation>
    <scope>NUCLEOTIDE SEQUENCE</scope>
    <source>
        <strain evidence="2">F89</strain>
    </source>
</reference>
<protein>
    <recommendedName>
        <fullName evidence="1">DUF7793 domain-containing protein</fullName>
    </recommendedName>
</protein>
<dbReference type="EMBL" id="JAIRBC010000036">
    <property type="protein sequence ID" value="MCG2462576.1"/>
    <property type="molecule type" value="Genomic_DNA"/>
</dbReference>
<gene>
    <name evidence="2" type="ORF">K8352_17575</name>
</gene>
<sequence>MSNFFENDYAEYRLLEGIVHVTYKKGVSINLEAAVEIVNDRLRFQEGESYPVLCNICHVREVNKSARDYLANEGSLWISALAFIIEPPVSEALSRFYLKTNYSPIQTESFERITEALEYLKRFLLLLFFINYFVI</sequence>
<comment type="caution">
    <text evidence="2">The sequence shown here is derived from an EMBL/GenBank/DDBJ whole genome shotgun (WGS) entry which is preliminary data.</text>
</comment>
<proteinExistence type="predicted"/>
<evidence type="ECO:0000313" key="2">
    <source>
        <dbReference type="EMBL" id="MCG2462576.1"/>
    </source>
</evidence>
<feature type="domain" description="DUF7793" evidence="1">
    <location>
        <begin position="13"/>
        <end position="123"/>
    </location>
</feature>
<dbReference type="RefSeq" id="WP_317903711.1">
    <property type="nucleotide sequence ID" value="NZ_JAIRBC010000036.1"/>
</dbReference>
<keyword evidence="3" id="KW-1185">Reference proteome</keyword>
<accession>A0AAE3EZN7</accession>
<dbReference type="Gene3D" id="3.40.970.30">
    <property type="entry name" value="yp_829618.1 like domains"/>
    <property type="match status" value="1"/>
</dbReference>
<dbReference type="Gene3D" id="3.40.1680.10">
    <property type="entry name" value="yp_829618.1 domain like"/>
    <property type="match status" value="1"/>
</dbReference>
<dbReference type="InterPro" id="IPR056695">
    <property type="entry name" value="DUF7793"/>
</dbReference>
<dbReference type="AlphaFoldDB" id="A0AAE3EZN7"/>
<name>A0AAE3EZN7_9FLAO</name>
<dbReference type="Proteomes" id="UP001200642">
    <property type="component" value="Unassembled WGS sequence"/>
</dbReference>